<reference evidence="3 4" key="1">
    <citation type="submission" date="2018-02" db="EMBL/GenBank/DDBJ databases">
        <title>Novel Leptospira species isolated from soil and water in Japan.</title>
        <authorList>
            <person name="Nakao R."/>
            <person name="Masuzawa T."/>
        </authorList>
    </citation>
    <scope>NUCLEOTIDE SEQUENCE [LARGE SCALE GENOMIC DNA]</scope>
    <source>
        <strain evidence="3 4">YH101</strain>
    </source>
</reference>
<dbReference type="SUPFAM" id="SSF55909">
    <property type="entry name" value="Pentein"/>
    <property type="match status" value="1"/>
</dbReference>
<evidence type="ECO:0000256" key="1">
    <source>
        <dbReference type="ARBA" id="ARBA00006943"/>
    </source>
</evidence>
<dbReference type="GO" id="GO:0015067">
    <property type="term" value="F:amidinotransferase activity"/>
    <property type="evidence" value="ECO:0007669"/>
    <property type="project" value="InterPro"/>
</dbReference>
<gene>
    <name evidence="3" type="ORF">LPTSP4_19150</name>
</gene>
<evidence type="ECO:0000313" key="3">
    <source>
        <dbReference type="EMBL" id="GBF50390.1"/>
    </source>
</evidence>
<keyword evidence="4" id="KW-1185">Reference proteome</keyword>
<dbReference type="PANTHER" id="PTHR10488:SF1">
    <property type="entry name" value="GLYCINE AMIDINOTRANSFERASE, MITOCHONDRIAL"/>
    <property type="match status" value="1"/>
</dbReference>
<keyword evidence="2" id="KW-0808">Transferase</keyword>
<dbReference type="InterPro" id="IPR033195">
    <property type="entry name" value="AmidinoTrfase"/>
</dbReference>
<proteinExistence type="inferred from homology"/>
<protein>
    <submittedName>
        <fullName evidence="3">Arginine deiminase</fullName>
    </submittedName>
</protein>
<comment type="similarity">
    <text evidence="1">Belongs to the amidinotransferase family.</text>
</comment>
<dbReference type="RefSeq" id="WP_108976251.1">
    <property type="nucleotide sequence ID" value="NZ_BFBB01000004.1"/>
</dbReference>
<comment type="caution">
    <text evidence="3">The sequence shown here is derived from an EMBL/GenBank/DDBJ whole genome shotgun (WGS) entry which is preliminary data.</text>
</comment>
<name>A0A2P2E0H8_9LEPT</name>
<dbReference type="OrthoDB" id="258252at2"/>
<evidence type="ECO:0000256" key="2">
    <source>
        <dbReference type="ARBA" id="ARBA00022679"/>
    </source>
</evidence>
<evidence type="ECO:0000313" key="4">
    <source>
        <dbReference type="Proteomes" id="UP000245133"/>
    </source>
</evidence>
<dbReference type="Gene3D" id="3.75.10.10">
    <property type="entry name" value="L-arginine/glycine Amidinotransferase, Chain A"/>
    <property type="match status" value="1"/>
</dbReference>
<dbReference type="AlphaFoldDB" id="A0A2P2E0H8"/>
<accession>A0A2P2E0H8</accession>
<organism evidence="3 4">
    <name type="scientific">Leptospira ryugenii</name>
    <dbReference type="NCBI Taxonomy" id="1917863"/>
    <lineage>
        <taxon>Bacteria</taxon>
        <taxon>Pseudomonadati</taxon>
        <taxon>Spirochaetota</taxon>
        <taxon>Spirochaetia</taxon>
        <taxon>Leptospirales</taxon>
        <taxon>Leptospiraceae</taxon>
        <taxon>Leptospira</taxon>
    </lineage>
</organism>
<dbReference type="PANTHER" id="PTHR10488">
    <property type="entry name" value="GLYCINE AMIDINOTRANSFERASE, MITOCHONDRIAL"/>
    <property type="match status" value="1"/>
</dbReference>
<dbReference type="Pfam" id="PF19420">
    <property type="entry name" value="DDAH_eukar"/>
    <property type="match status" value="1"/>
</dbReference>
<dbReference type="Proteomes" id="UP000245133">
    <property type="component" value="Unassembled WGS sequence"/>
</dbReference>
<sequence length="325" mass="37466">MAVFNEYGKLKEVILGISSKIYSHDELPKEMVSGLRIRDRLLYPIAHFLFGDRPLPHYLTKQYETELNILEKVLKNHGVIVHRLEAIEPKQEEPRGLIQMFARDPAMMIGNHFLFGNLQIPMRKKERRGYHSLLTSFQSKVIKIDSIDLDSDTFLEGGDVLLDYPYVFVGVNTYASNEKGIEWLQRKLGNRYTVVPVYLSDPTIMHLDCCLTLIGKNLAIIHKNSIKLPLPFPLNQYDFIELDDDERKELAGNVLVLDPKTIILQKRHSKLQTKLEEKGFKVISLEFTEHANSHGAFRCATCPVDRETMQSKHLKGDLLWGFLTF</sequence>
<dbReference type="EMBL" id="BFBB01000004">
    <property type="protein sequence ID" value="GBF50390.1"/>
    <property type="molecule type" value="Genomic_DNA"/>
</dbReference>